<organism evidence="1">
    <name type="scientific">Arundo donax</name>
    <name type="common">Giant reed</name>
    <name type="synonym">Donax arundinaceus</name>
    <dbReference type="NCBI Taxonomy" id="35708"/>
    <lineage>
        <taxon>Eukaryota</taxon>
        <taxon>Viridiplantae</taxon>
        <taxon>Streptophyta</taxon>
        <taxon>Embryophyta</taxon>
        <taxon>Tracheophyta</taxon>
        <taxon>Spermatophyta</taxon>
        <taxon>Magnoliopsida</taxon>
        <taxon>Liliopsida</taxon>
        <taxon>Poales</taxon>
        <taxon>Poaceae</taxon>
        <taxon>PACMAD clade</taxon>
        <taxon>Arundinoideae</taxon>
        <taxon>Arundineae</taxon>
        <taxon>Arundo</taxon>
    </lineage>
</organism>
<reference evidence="1" key="2">
    <citation type="journal article" date="2015" name="Data Brief">
        <title>Shoot transcriptome of the giant reed, Arundo donax.</title>
        <authorList>
            <person name="Barrero R.A."/>
            <person name="Guerrero F.D."/>
            <person name="Moolhuijzen P."/>
            <person name="Goolsby J.A."/>
            <person name="Tidwell J."/>
            <person name="Bellgard S.E."/>
            <person name="Bellgard M.I."/>
        </authorList>
    </citation>
    <scope>NUCLEOTIDE SEQUENCE</scope>
    <source>
        <tissue evidence="1">Shoot tissue taken approximately 20 cm above the soil surface</tissue>
    </source>
</reference>
<dbReference type="EMBL" id="GBRH01251457">
    <property type="protein sequence ID" value="JAD46438.1"/>
    <property type="molecule type" value="Transcribed_RNA"/>
</dbReference>
<proteinExistence type="predicted"/>
<evidence type="ECO:0000313" key="1">
    <source>
        <dbReference type="EMBL" id="JAD46438.1"/>
    </source>
</evidence>
<accession>A0A0A9A905</accession>
<dbReference type="AlphaFoldDB" id="A0A0A9A905"/>
<protein>
    <submittedName>
        <fullName evidence="1">Uncharacterized protein</fullName>
    </submittedName>
</protein>
<name>A0A0A9A905_ARUDO</name>
<reference evidence="1" key="1">
    <citation type="submission" date="2014-09" db="EMBL/GenBank/DDBJ databases">
        <authorList>
            <person name="Magalhaes I.L.F."/>
            <person name="Oliveira U."/>
            <person name="Santos F.R."/>
            <person name="Vidigal T.H.D.A."/>
            <person name="Brescovit A.D."/>
            <person name="Santos A.J."/>
        </authorList>
    </citation>
    <scope>NUCLEOTIDE SEQUENCE</scope>
    <source>
        <tissue evidence="1">Shoot tissue taken approximately 20 cm above the soil surface</tissue>
    </source>
</reference>
<sequence>MSSSVIGIAESVPIPSILSLQA</sequence>